<proteinExistence type="predicted"/>
<reference evidence="6" key="1">
    <citation type="journal article" date="2019" name="Int. J. Syst. Evol. Microbiol.">
        <title>The Global Catalogue of Microorganisms (GCM) 10K type strain sequencing project: providing services to taxonomists for standard genome sequencing and annotation.</title>
        <authorList>
            <consortium name="The Broad Institute Genomics Platform"/>
            <consortium name="The Broad Institute Genome Sequencing Center for Infectious Disease"/>
            <person name="Wu L."/>
            <person name="Ma J."/>
        </authorList>
    </citation>
    <scope>NUCLEOTIDE SEQUENCE [LARGE SCALE GENOMIC DNA]</scope>
    <source>
        <strain evidence="6">JCM 17326</strain>
    </source>
</reference>
<sequence>MLVGRDDERAELDRLLSEARDGAGRCLVLRGEAGIGKTALLDHAARSAGGLALHRLTGVESESEMPYAAVGLLLRDRPGATLPAALEQAVRGEPADRLRVGLAVLDVLAAQGPVAVLVDDVQWLDQPSTMVLHFVARRIRNGAMIFAVADGVHLLEDLPERRLGRLDRTAAAELLRQARGPLPEPAAGRLLDEAEGNPLALNGRATRLHEAFRAQVDALPVKTRTLLLVAASQPRLETVLRAGRSLGLTLEDLGPAEEGRLAGVGDGVVTFRHPLIRNAVAAAATLATRVAVHHALAQVLDGDLRAWHLAGAATGTDAAADEAAAQELETAALRARSPAARADAYERAAELSGGRADRARRLTAAAQASIDAGRLDRAGDLADRAAPLTGEPAVQARLAGVRAAIELQRGTPRAAHTLLVEGAGLIAGEDPHAAAAILLDALLTVWYTGDPRLPEQAIGRLAALCLPEDDPHRLFAGRMREPGANRLRVLVDAARAGHLGERTGTLVVAAFGFESPGVPGGPGGPGGSGGSGGPGGSGGSGGPGGFDGETAAELAAQSFVAGCRADGSAGLLPLGLQLLATARLYRGRHAEAAACAAEGLHAATETGQHHWAAQLRALLAVLAALAGREEECRQLNSCRLVLMPVSMM</sequence>
<evidence type="ECO:0000256" key="1">
    <source>
        <dbReference type="ARBA" id="ARBA00022741"/>
    </source>
</evidence>
<dbReference type="PANTHER" id="PTHR16305:SF35">
    <property type="entry name" value="TRANSCRIPTIONAL ACTIVATOR DOMAIN"/>
    <property type="match status" value="1"/>
</dbReference>
<protein>
    <recommendedName>
        <fullName evidence="4">Orc1-like AAA ATPase domain-containing protein</fullName>
    </recommendedName>
</protein>
<feature type="compositionally biased region" description="Gly residues" evidence="3">
    <location>
        <begin position="518"/>
        <end position="547"/>
    </location>
</feature>
<dbReference type="RefSeq" id="WP_345579552.1">
    <property type="nucleotide sequence ID" value="NZ_BAABDQ010000066.1"/>
</dbReference>
<dbReference type="Pfam" id="PF13191">
    <property type="entry name" value="AAA_16"/>
    <property type="match status" value="1"/>
</dbReference>
<evidence type="ECO:0000256" key="2">
    <source>
        <dbReference type="ARBA" id="ARBA00022840"/>
    </source>
</evidence>
<dbReference type="InterPro" id="IPR041664">
    <property type="entry name" value="AAA_16"/>
</dbReference>
<feature type="domain" description="Orc1-like AAA ATPase" evidence="4">
    <location>
        <begin position="2"/>
        <end position="139"/>
    </location>
</feature>
<dbReference type="PANTHER" id="PTHR16305">
    <property type="entry name" value="TESTICULAR SOLUBLE ADENYLYL CYCLASE"/>
    <property type="match status" value="1"/>
</dbReference>
<keyword evidence="2" id="KW-0067">ATP-binding</keyword>
<evidence type="ECO:0000259" key="4">
    <source>
        <dbReference type="Pfam" id="PF13191"/>
    </source>
</evidence>
<evidence type="ECO:0000313" key="6">
    <source>
        <dbReference type="Proteomes" id="UP001500630"/>
    </source>
</evidence>
<name>A0ABP6ZY54_9ACTN</name>
<gene>
    <name evidence="5" type="ORF">GCM10022419_129880</name>
</gene>
<dbReference type="Proteomes" id="UP001500630">
    <property type="component" value="Unassembled WGS sequence"/>
</dbReference>
<evidence type="ECO:0000256" key="3">
    <source>
        <dbReference type="SAM" id="MobiDB-lite"/>
    </source>
</evidence>
<keyword evidence="6" id="KW-1185">Reference proteome</keyword>
<dbReference type="Gene3D" id="3.40.50.300">
    <property type="entry name" value="P-loop containing nucleotide triphosphate hydrolases"/>
    <property type="match status" value="1"/>
</dbReference>
<keyword evidence="1" id="KW-0547">Nucleotide-binding</keyword>
<dbReference type="InterPro" id="IPR027417">
    <property type="entry name" value="P-loop_NTPase"/>
</dbReference>
<dbReference type="SUPFAM" id="SSF52540">
    <property type="entry name" value="P-loop containing nucleoside triphosphate hydrolases"/>
    <property type="match status" value="1"/>
</dbReference>
<dbReference type="EMBL" id="BAABDQ010000066">
    <property type="protein sequence ID" value="GAA3622231.1"/>
    <property type="molecule type" value="Genomic_DNA"/>
</dbReference>
<comment type="caution">
    <text evidence="5">The sequence shown here is derived from an EMBL/GenBank/DDBJ whole genome shotgun (WGS) entry which is preliminary data.</text>
</comment>
<feature type="region of interest" description="Disordered" evidence="3">
    <location>
        <begin position="518"/>
        <end position="548"/>
    </location>
</feature>
<evidence type="ECO:0000313" key="5">
    <source>
        <dbReference type="EMBL" id="GAA3622231.1"/>
    </source>
</evidence>
<organism evidence="5 6">
    <name type="scientific">Nonomuraea rosea</name>
    <dbReference type="NCBI Taxonomy" id="638574"/>
    <lineage>
        <taxon>Bacteria</taxon>
        <taxon>Bacillati</taxon>
        <taxon>Actinomycetota</taxon>
        <taxon>Actinomycetes</taxon>
        <taxon>Streptosporangiales</taxon>
        <taxon>Streptosporangiaceae</taxon>
        <taxon>Nonomuraea</taxon>
    </lineage>
</organism>
<accession>A0ABP6ZY54</accession>